<dbReference type="GO" id="GO:0008168">
    <property type="term" value="F:methyltransferase activity"/>
    <property type="evidence" value="ECO:0007669"/>
    <property type="project" value="InterPro"/>
</dbReference>
<proteinExistence type="predicted"/>
<evidence type="ECO:0000313" key="2">
    <source>
        <dbReference type="Proteomes" id="UP000792457"/>
    </source>
</evidence>
<dbReference type="OrthoDB" id="61116at2759"/>
<accession>A0A8K0P7N8</accession>
<protein>
    <recommendedName>
        <fullName evidence="3">Methyltransferase-like protein 4</fullName>
    </recommendedName>
</protein>
<dbReference type="GO" id="GO:0032259">
    <property type="term" value="P:methylation"/>
    <property type="evidence" value="ECO:0007669"/>
    <property type="project" value="InterPro"/>
</dbReference>
<dbReference type="Proteomes" id="UP000792457">
    <property type="component" value="Unassembled WGS sequence"/>
</dbReference>
<dbReference type="PROSITE" id="PS00092">
    <property type="entry name" value="N6_MTASE"/>
    <property type="match status" value="1"/>
</dbReference>
<reference evidence="1" key="2">
    <citation type="submission" date="2017-10" db="EMBL/GenBank/DDBJ databases">
        <title>Ladona fulva Genome sequencing and assembly.</title>
        <authorList>
            <person name="Murali S."/>
            <person name="Richards S."/>
            <person name="Bandaranaike D."/>
            <person name="Bellair M."/>
            <person name="Blankenburg K."/>
            <person name="Chao H."/>
            <person name="Dinh H."/>
            <person name="Doddapaneni H."/>
            <person name="Dugan-Rocha S."/>
            <person name="Elkadiri S."/>
            <person name="Gnanaolivu R."/>
            <person name="Hernandez B."/>
            <person name="Skinner E."/>
            <person name="Javaid M."/>
            <person name="Lee S."/>
            <person name="Li M."/>
            <person name="Ming W."/>
            <person name="Munidasa M."/>
            <person name="Muniz J."/>
            <person name="Nguyen L."/>
            <person name="Hughes D."/>
            <person name="Osuji N."/>
            <person name="Pu L.-L."/>
            <person name="Puazo M."/>
            <person name="Qu C."/>
            <person name="Quiroz J."/>
            <person name="Raj R."/>
            <person name="Weissenberger G."/>
            <person name="Xin Y."/>
            <person name="Zou X."/>
            <person name="Han Y."/>
            <person name="Worley K."/>
            <person name="Muzny D."/>
            <person name="Gibbs R."/>
        </authorList>
    </citation>
    <scope>NUCLEOTIDE SEQUENCE</scope>
    <source>
        <strain evidence="1">Sampled in the wild</strain>
    </source>
</reference>
<reference evidence="1" key="1">
    <citation type="submission" date="2013-04" db="EMBL/GenBank/DDBJ databases">
        <authorList>
            <person name="Qu J."/>
            <person name="Murali S.C."/>
            <person name="Bandaranaike D."/>
            <person name="Bellair M."/>
            <person name="Blankenburg K."/>
            <person name="Chao H."/>
            <person name="Dinh H."/>
            <person name="Doddapaneni H."/>
            <person name="Downs B."/>
            <person name="Dugan-Rocha S."/>
            <person name="Elkadiri S."/>
            <person name="Gnanaolivu R.D."/>
            <person name="Hernandez B."/>
            <person name="Javaid M."/>
            <person name="Jayaseelan J.C."/>
            <person name="Lee S."/>
            <person name="Li M."/>
            <person name="Ming W."/>
            <person name="Munidasa M."/>
            <person name="Muniz J."/>
            <person name="Nguyen L."/>
            <person name="Ongeri F."/>
            <person name="Osuji N."/>
            <person name="Pu L.-L."/>
            <person name="Puazo M."/>
            <person name="Qu C."/>
            <person name="Quiroz J."/>
            <person name="Raj R."/>
            <person name="Weissenberger G."/>
            <person name="Xin Y."/>
            <person name="Zou X."/>
            <person name="Han Y."/>
            <person name="Richards S."/>
            <person name="Worley K."/>
            <person name="Muzny D."/>
            <person name="Gibbs R."/>
        </authorList>
    </citation>
    <scope>NUCLEOTIDE SEQUENCE</scope>
    <source>
        <strain evidence="1">Sampled in the wild</strain>
    </source>
</reference>
<dbReference type="SUPFAM" id="SSF53335">
    <property type="entry name" value="S-adenosyl-L-methionine-dependent methyltransferases"/>
    <property type="match status" value="1"/>
</dbReference>
<comment type="caution">
    <text evidence="1">The sequence shown here is derived from an EMBL/GenBank/DDBJ whole genome shotgun (WGS) entry which is preliminary data.</text>
</comment>
<evidence type="ECO:0000313" key="1">
    <source>
        <dbReference type="EMBL" id="KAG8236916.1"/>
    </source>
</evidence>
<name>A0A8K0P7N8_LADFU</name>
<dbReference type="AlphaFoldDB" id="A0A8K0P7N8"/>
<dbReference type="Gene3D" id="3.40.50.150">
    <property type="entry name" value="Vaccinia Virus protein VP39"/>
    <property type="match status" value="1"/>
</dbReference>
<dbReference type="InterPro" id="IPR002052">
    <property type="entry name" value="DNA_methylase_N6_adenine_CS"/>
</dbReference>
<organism evidence="1 2">
    <name type="scientific">Ladona fulva</name>
    <name type="common">Scarce chaser dragonfly</name>
    <name type="synonym">Libellula fulva</name>
    <dbReference type="NCBI Taxonomy" id="123851"/>
    <lineage>
        <taxon>Eukaryota</taxon>
        <taxon>Metazoa</taxon>
        <taxon>Ecdysozoa</taxon>
        <taxon>Arthropoda</taxon>
        <taxon>Hexapoda</taxon>
        <taxon>Insecta</taxon>
        <taxon>Pterygota</taxon>
        <taxon>Palaeoptera</taxon>
        <taxon>Odonata</taxon>
        <taxon>Epiprocta</taxon>
        <taxon>Anisoptera</taxon>
        <taxon>Libelluloidea</taxon>
        <taxon>Libellulidae</taxon>
        <taxon>Ladona</taxon>
    </lineage>
</organism>
<keyword evidence="2" id="KW-1185">Reference proteome</keyword>
<sequence length="166" mass="19308">MRIKAQLVNKEFIHLTEEGKKLGVFEKKPAEEETNCVSRDENLKSFLVVTEDREEEEFCTLESQPLKISKRNCNARMAAEEFYRTSWGRKFSSFHGTNNSAVAVMKHLPSEEDSLYLFPQNCCFHCCDVRDIITHVKGQFDLVVLDPPWWNKFIRRKNAKCVEAGD</sequence>
<evidence type="ECO:0008006" key="3">
    <source>
        <dbReference type="Google" id="ProtNLM"/>
    </source>
</evidence>
<dbReference type="InterPro" id="IPR029063">
    <property type="entry name" value="SAM-dependent_MTases_sf"/>
</dbReference>
<dbReference type="GO" id="GO:0003676">
    <property type="term" value="F:nucleic acid binding"/>
    <property type="evidence" value="ECO:0007669"/>
    <property type="project" value="InterPro"/>
</dbReference>
<dbReference type="EMBL" id="KZ309092">
    <property type="protein sequence ID" value="KAG8236916.1"/>
    <property type="molecule type" value="Genomic_DNA"/>
</dbReference>
<gene>
    <name evidence="1" type="ORF">J437_LFUL015242</name>
</gene>